<comment type="caution">
    <text evidence="2">The sequence shown here is derived from an EMBL/GenBank/DDBJ whole genome shotgun (WGS) entry which is preliminary data.</text>
</comment>
<feature type="transmembrane region" description="Helical" evidence="1">
    <location>
        <begin position="82"/>
        <end position="104"/>
    </location>
</feature>
<gene>
    <name evidence="2" type="ORF">NJR55_10505</name>
</gene>
<dbReference type="Proteomes" id="UP001139474">
    <property type="component" value="Unassembled WGS sequence"/>
</dbReference>
<reference evidence="2" key="1">
    <citation type="submission" date="2022-06" db="EMBL/GenBank/DDBJ databases">
        <title>Idiomarina rhizosphaerae M1R2S28.</title>
        <authorList>
            <person name="Sun J.-Q."/>
            <person name="Li L.-F."/>
        </authorList>
    </citation>
    <scope>NUCLEOTIDE SEQUENCE</scope>
    <source>
        <strain evidence="2">M1R2S28</strain>
    </source>
</reference>
<evidence type="ECO:0000256" key="1">
    <source>
        <dbReference type="SAM" id="Phobius"/>
    </source>
</evidence>
<keyword evidence="1" id="KW-0812">Transmembrane</keyword>
<dbReference type="EMBL" id="JAMZDE010000008">
    <property type="protein sequence ID" value="MCP1340015.1"/>
    <property type="molecule type" value="Genomic_DNA"/>
</dbReference>
<evidence type="ECO:0000313" key="3">
    <source>
        <dbReference type="Proteomes" id="UP001139474"/>
    </source>
</evidence>
<dbReference type="AlphaFoldDB" id="A0A9X2FYL2"/>
<evidence type="ECO:0008006" key="4">
    <source>
        <dbReference type="Google" id="ProtNLM"/>
    </source>
</evidence>
<proteinExistence type="predicted"/>
<feature type="transmembrane region" description="Helical" evidence="1">
    <location>
        <begin position="50"/>
        <end position="70"/>
    </location>
</feature>
<accession>A0A9X2FYL2</accession>
<dbReference type="RefSeq" id="WP_011234515.1">
    <property type="nucleotide sequence ID" value="NZ_JAMZDE010000008.1"/>
</dbReference>
<dbReference type="GeneID" id="41336444"/>
<protein>
    <recommendedName>
        <fullName evidence="4">Zn-ribbon protein</fullName>
    </recommendedName>
</protein>
<keyword evidence="1" id="KW-1133">Transmembrane helix</keyword>
<keyword evidence="3" id="KW-1185">Reference proteome</keyword>
<evidence type="ECO:0000313" key="2">
    <source>
        <dbReference type="EMBL" id="MCP1340015.1"/>
    </source>
</evidence>
<sequence length="109" mass="12474">MALTQCPSCNKRISSKVKECPHCQFVLAGQSKDDIEREAIRIKQEKSDKLVSRSMLALLISIAAFTYLFLQQPMPKTWQYSVAVGLMVGGLVWFIINRVQLVFLKKKKR</sequence>
<keyword evidence="1" id="KW-0472">Membrane</keyword>
<organism evidence="2 3">
    <name type="scientific">Idiomarina rhizosphaerae</name>
    <dbReference type="NCBI Taxonomy" id="2961572"/>
    <lineage>
        <taxon>Bacteria</taxon>
        <taxon>Pseudomonadati</taxon>
        <taxon>Pseudomonadota</taxon>
        <taxon>Gammaproteobacteria</taxon>
        <taxon>Alteromonadales</taxon>
        <taxon>Idiomarinaceae</taxon>
        <taxon>Idiomarina</taxon>
    </lineage>
</organism>
<name>A0A9X2FYL2_9GAMM</name>